<dbReference type="Pfam" id="PF08448">
    <property type="entry name" value="PAS_4"/>
    <property type="match status" value="1"/>
</dbReference>
<comment type="caution">
    <text evidence="2">The sequence shown here is derived from an EMBL/GenBank/DDBJ whole genome shotgun (WGS) entry which is preliminary data.</text>
</comment>
<organism evidence="2 3">
    <name type="scientific">Halalkalibacter alkalisediminis</name>
    <dbReference type="NCBI Taxonomy" id="935616"/>
    <lineage>
        <taxon>Bacteria</taxon>
        <taxon>Bacillati</taxon>
        <taxon>Bacillota</taxon>
        <taxon>Bacilli</taxon>
        <taxon>Bacillales</taxon>
        <taxon>Bacillaceae</taxon>
        <taxon>Halalkalibacter</taxon>
    </lineage>
</organism>
<evidence type="ECO:0000313" key="3">
    <source>
        <dbReference type="Proteomes" id="UP001589833"/>
    </source>
</evidence>
<dbReference type="EMBL" id="JBHLTR010000013">
    <property type="protein sequence ID" value="MFC0559545.1"/>
    <property type="molecule type" value="Genomic_DNA"/>
</dbReference>
<name>A0ABV6NFK8_9BACI</name>
<dbReference type="PANTHER" id="PTHR44757:SF2">
    <property type="entry name" value="BIOFILM ARCHITECTURE MAINTENANCE PROTEIN MBAA"/>
    <property type="match status" value="1"/>
</dbReference>
<sequence length="124" mass="14195">MKFPISPEDLVGQSVYSYFDGENRMKMEEHLRKASGGEHQHFEVSTRKPSGEWLDLAVTHIPMCVEGKVVGVFGISKDITVLKKSEEKIHYLAYHDSLTGLHNRAFFDECLKQEIYSMGKMIMV</sequence>
<keyword evidence="3" id="KW-1185">Reference proteome</keyword>
<feature type="domain" description="PAS fold-4" evidence="1">
    <location>
        <begin position="5"/>
        <end position="82"/>
    </location>
</feature>
<gene>
    <name evidence="2" type="ORF">ACFFH4_10840</name>
</gene>
<dbReference type="NCBIfam" id="TIGR00229">
    <property type="entry name" value="sensory_box"/>
    <property type="match status" value="1"/>
</dbReference>
<dbReference type="InterPro" id="IPR035965">
    <property type="entry name" value="PAS-like_dom_sf"/>
</dbReference>
<dbReference type="RefSeq" id="WP_273841396.1">
    <property type="nucleotide sequence ID" value="NZ_JAQQWT010000004.1"/>
</dbReference>
<dbReference type="InterPro" id="IPR000014">
    <property type="entry name" value="PAS"/>
</dbReference>
<dbReference type="Gene3D" id="3.30.450.20">
    <property type="entry name" value="PAS domain"/>
    <property type="match status" value="1"/>
</dbReference>
<accession>A0ABV6NFK8</accession>
<dbReference type="CDD" id="cd00130">
    <property type="entry name" value="PAS"/>
    <property type="match status" value="1"/>
</dbReference>
<dbReference type="Gene3D" id="3.30.70.270">
    <property type="match status" value="1"/>
</dbReference>
<reference evidence="2 3" key="1">
    <citation type="submission" date="2024-09" db="EMBL/GenBank/DDBJ databases">
        <authorList>
            <person name="Sun Q."/>
            <person name="Mori K."/>
        </authorList>
    </citation>
    <scope>NUCLEOTIDE SEQUENCE [LARGE SCALE GENOMIC DNA]</scope>
    <source>
        <strain evidence="2 3">NCAIM B.02301</strain>
    </source>
</reference>
<dbReference type="PANTHER" id="PTHR44757">
    <property type="entry name" value="DIGUANYLATE CYCLASE DGCP"/>
    <property type="match status" value="1"/>
</dbReference>
<evidence type="ECO:0000313" key="2">
    <source>
        <dbReference type="EMBL" id="MFC0559545.1"/>
    </source>
</evidence>
<dbReference type="Proteomes" id="UP001589833">
    <property type="component" value="Unassembled WGS sequence"/>
</dbReference>
<dbReference type="InterPro" id="IPR013656">
    <property type="entry name" value="PAS_4"/>
</dbReference>
<dbReference type="InterPro" id="IPR052155">
    <property type="entry name" value="Biofilm_reg_signaling"/>
</dbReference>
<protein>
    <submittedName>
        <fullName evidence="2">PAS domain S-box protein</fullName>
    </submittedName>
</protein>
<evidence type="ECO:0000259" key="1">
    <source>
        <dbReference type="Pfam" id="PF08448"/>
    </source>
</evidence>
<proteinExistence type="predicted"/>
<dbReference type="SUPFAM" id="SSF55785">
    <property type="entry name" value="PYP-like sensor domain (PAS domain)"/>
    <property type="match status" value="1"/>
</dbReference>
<dbReference type="InterPro" id="IPR043128">
    <property type="entry name" value="Rev_trsase/Diguanyl_cyclase"/>
</dbReference>